<accession>A0A1F7X4S7</accession>
<evidence type="ECO:0000313" key="2">
    <source>
        <dbReference type="EMBL" id="OGM09719.1"/>
    </source>
</evidence>
<keyword evidence="1" id="KW-0812">Transmembrane</keyword>
<feature type="transmembrane region" description="Helical" evidence="1">
    <location>
        <begin position="162"/>
        <end position="179"/>
    </location>
</feature>
<gene>
    <name evidence="2" type="ORF">A2Y68_03810</name>
</gene>
<feature type="transmembrane region" description="Helical" evidence="1">
    <location>
        <begin position="185"/>
        <end position="207"/>
    </location>
</feature>
<name>A0A1F7X4S7_9BACT</name>
<reference evidence="2 3" key="1">
    <citation type="journal article" date="2016" name="Nat. Commun.">
        <title>Thousands of microbial genomes shed light on interconnected biogeochemical processes in an aquifer system.</title>
        <authorList>
            <person name="Anantharaman K."/>
            <person name="Brown C.T."/>
            <person name="Hug L.A."/>
            <person name="Sharon I."/>
            <person name="Castelle C.J."/>
            <person name="Probst A.J."/>
            <person name="Thomas B.C."/>
            <person name="Singh A."/>
            <person name="Wilkins M.J."/>
            <person name="Karaoz U."/>
            <person name="Brodie E.L."/>
            <person name="Williams K.H."/>
            <person name="Hubbard S.S."/>
            <person name="Banfield J.F."/>
        </authorList>
    </citation>
    <scope>NUCLEOTIDE SEQUENCE [LARGE SCALE GENOMIC DNA]</scope>
</reference>
<feature type="transmembrane region" description="Helical" evidence="1">
    <location>
        <begin position="83"/>
        <end position="103"/>
    </location>
</feature>
<dbReference type="Proteomes" id="UP000176778">
    <property type="component" value="Unassembled WGS sequence"/>
</dbReference>
<feature type="transmembrane region" description="Helical" evidence="1">
    <location>
        <begin position="40"/>
        <end position="62"/>
    </location>
</feature>
<organism evidence="2 3">
    <name type="scientific">Candidatus Woesebacteria bacterium RBG_13_46_13</name>
    <dbReference type="NCBI Taxonomy" id="1802479"/>
    <lineage>
        <taxon>Bacteria</taxon>
        <taxon>Candidatus Woeseibacteriota</taxon>
    </lineage>
</organism>
<feature type="transmembrane region" description="Helical" evidence="1">
    <location>
        <begin position="133"/>
        <end position="150"/>
    </location>
</feature>
<dbReference type="STRING" id="1802479.A2Y68_03810"/>
<evidence type="ECO:0000256" key="1">
    <source>
        <dbReference type="SAM" id="Phobius"/>
    </source>
</evidence>
<dbReference type="AlphaFoldDB" id="A0A1F7X4S7"/>
<sequence length="213" mass="24791">MNKKLFLLVWLLSILLGPVTVLIFILRSPVPLNNLLVVNLIQRVVGLVAFVLLFWQVVLGSFMQKWIEKLGAWVFKWHLTEGAVAYSLILLHPLALLVFNYIARHVIDPFYVFTDFCLMCKTRPEFFYTLGRLSFWLVSAAVLAAKLRTLPWWRENWRKFHILNYAVFLLVAVHSFFIGSDSRSFPFVIFYIFSVPAVLYIIAVKLISYLKTS</sequence>
<comment type="caution">
    <text evidence="2">The sequence shown here is derived from an EMBL/GenBank/DDBJ whole genome shotgun (WGS) entry which is preliminary data.</text>
</comment>
<keyword evidence="1" id="KW-1133">Transmembrane helix</keyword>
<protein>
    <recommendedName>
        <fullName evidence="4">Ferric oxidoreductase domain-containing protein</fullName>
    </recommendedName>
</protein>
<dbReference type="EMBL" id="MGFR01000003">
    <property type="protein sequence ID" value="OGM09719.1"/>
    <property type="molecule type" value="Genomic_DNA"/>
</dbReference>
<evidence type="ECO:0008006" key="4">
    <source>
        <dbReference type="Google" id="ProtNLM"/>
    </source>
</evidence>
<proteinExistence type="predicted"/>
<evidence type="ECO:0000313" key="3">
    <source>
        <dbReference type="Proteomes" id="UP000176778"/>
    </source>
</evidence>
<keyword evidence="1" id="KW-0472">Membrane</keyword>